<evidence type="ECO:0000313" key="2">
    <source>
        <dbReference type="Proteomes" id="UP001153555"/>
    </source>
</evidence>
<protein>
    <submittedName>
        <fullName evidence="1">Uncharacterized protein</fullName>
    </submittedName>
</protein>
<name>A0A9N7N976_STRHE</name>
<gene>
    <name evidence="1" type="ORF">SHERM_21689</name>
</gene>
<organism evidence="1 2">
    <name type="scientific">Striga hermonthica</name>
    <name type="common">Purple witchweed</name>
    <name type="synonym">Buchnera hermonthica</name>
    <dbReference type="NCBI Taxonomy" id="68872"/>
    <lineage>
        <taxon>Eukaryota</taxon>
        <taxon>Viridiplantae</taxon>
        <taxon>Streptophyta</taxon>
        <taxon>Embryophyta</taxon>
        <taxon>Tracheophyta</taxon>
        <taxon>Spermatophyta</taxon>
        <taxon>Magnoliopsida</taxon>
        <taxon>eudicotyledons</taxon>
        <taxon>Gunneridae</taxon>
        <taxon>Pentapetalae</taxon>
        <taxon>asterids</taxon>
        <taxon>lamiids</taxon>
        <taxon>Lamiales</taxon>
        <taxon>Orobanchaceae</taxon>
        <taxon>Buchnereae</taxon>
        <taxon>Striga</taxon>
    </lineage>
</organism>
<dbReference type="OrthoDB" id="1914706at2759"/>
<dbReference type="Proteomes" id="UP001153555">
    <property type="component" value="Unassembled WGS sequence"/>
</dbReference>
<accession>A0A9N7N976</accession>
<dbReference type="EMBL" id="CACSLK010024787">
    <property type="protein sequence ID" value="CAA0824787.1"/>
    <property type="molecule type" value="Genomic_DNA"/>
</dbReference>
<dbReference type="AlphaFoldDB" id="A0A9N7N976"/>
<comment type="caution">
    <text evidence="1">The sequence shown here is derived from an EMBL/GenBank/DDBJ whole genome shotgun (WGS) entry which is preliminary data.</text>
</comment>
<reference evidence="1" key="1">
    <citation type="submission" date="2019-12" db="EMBL/GenBank/DDBJ databases">
        <authorList>
            <person name="Scholes J."/>
        </authorList>
    </citation>
    <scope>NUCLEOTIDE SEQUENCE</scope>
</reference>
<sequence>MAVSCAYSGPTSLLRSDIGLEKRQLFLKSYQFSRKQSVSQRINRALLRAKRVIWVRLRSAGKLRRVLWLSLKNRIFFTAGGRRRRKRRRRWFLSLRNGKYHYYRVPKSSWDSYFFH</sequence>
<evidence type="ECO:0000313" key="1">
    <source>
        <dbReference type="EMBL" id="CAA0824787.1"/>
    </source>
</evidence>
<proteinExistence type="predicted"/>
<keyword evidence="2" id="KW-1185">Reference proteome</keyword>